<evidence type="ECO:0000313" key="2">
    <source>
        <dbReference type="Proteomes" id="UP000315496"/>
    </source>
</evidence>
<dbReference type="PANTHER" id="PTHR24120:SF4">
    <property type="entry name" value="GH07239P"/>
    <property type="match status" value="1"/>
</dbReference>
<comment type="caution">
    <text evidence="1">The sequence shown here is derived from an EMBL/GenBank/DDBJ whole genome shotgun (WGS) entry which is preliminary data.</text>
</comment>
<protein>
    <submittedName>
        <fullName evidence="1">Ankyrin repeat protein 1</fullName>
    </submittedName>
</protein>
<dbReference type="SUPFAM" id="SSF48403">
    <property type="entry name" value="Ankyrin repeat"/>
    <property type="match status" value="1"/>
</dbReference>
<name>A0A4Z1SP66_GIAMU</name>
<dbReference type="InterPro" id="IPR036770">
    <property type="entry name" value="Ankyrin_rpt-contain_sf"/>
</dbReference>
<dbReference type="AlphaFoldDB" id="A0A4Z1SP66"/>
<organism evidence="1 2">
    <name type="scientific">Giardia muris</name>
    <dbReference type="NCBI Taxonomy" id="5742"/>
    <lineage>
        <taxon>Eukaryota</taxon>
        <taxon>Metamonada</taxon>
        <taxon>Diplomonadida</taxon>
        <taxon>Hexamitidae</taxon>
        <taxon>Giardiinae</taxon>
        <taxon>Giardia</taxon>
    </lineage>
</organism>
<evidence type="ECO:0000313" key="1">
    <source>
        <dbReference type="EMBL" id="TNJ26655.1"/>
    </source>
</evidence>
<dbReference type="VEuPathDB" id="GiardiaDB:GMRT_13135"/>
<gene>
    <name evidence="1" type="ORF">GMRT_13135</name>
</gene>
<proteinExistence type="predicted"/>
<dbReference type="PANTHER" id="PTHR24120">
    <property type="entry name" value="GH07239P"/>
    <property type="match status" value="1"/>
</dbReference>
<dbReference type="OrthoDB" id="370884at2759"/>
<dbReference type="SMART" id="SM00248">
    <property type="entry name" value="ANK"/>
    <property type="match status" value="3"/>
</dbReference>
<dbReference type="Gene3D" id="1.25.40.20">
    <property type="entry name" value="Ankyrin repeat-containing domain"/>
    <property type="match status" value="1"/>
</dbReference>
<sequence>MPATHTGHGGSGSIPYQAGVTGVTGVNGNVATSNPSTGRTREGLTALMRAARDGNVEMVKQLADKEVGLRDNNGHTALMWAAYESHPECISYLKKEIGIQDNYGWTALMIAAYFGATECVESLISEVGKQSTSPHVDLPAKVSASMLAARCGRVQILQRLLPYEKGLQDANGNMVSWYAEYGLNQCKGVALRKPHMEVVAYASKL</sequence>
<reference evidence="1 2" key="1">
    <citation type="submission" date="2019-05" db="EMBL/GenBank/DDBJ databases">
        <title>The compact genome of Giardia muris reveals important steps in the evolution of intestinal protozoan parasites.</title>
        <authorList>
            <person name="Xu F."/>
            <person name="Jimenez-Gonzalez A."/>
            <person name="Einarsson E."/>
            <person name="Astvaldsson A."/>
            <person name="Peirasmaki D."/>
            <person name="Eckmann L."/>
            <person name="Andersson J.O."/>
            <person name="Svard S.G."/>
            <person name="Jerlstrom-Hultqvist J."/>
        </authorList>
    </citation>
    <scope>NUCLEOTIDE SEQUENCE [LARGE SCALE GENOMIC DNA]</scope>
    <source>
        <strain evidence="1 2">Roberts-Thomson</strain>
    </source>
</reference>
<dbReference type="EMBL" id="VDLU01000005">
    <property type="protein sequence ID" value="TNJ26655.1"/>
    <property type="molecule type" value="Genomic_DNA"/>
</dbReference>
<dbReference type="InterPro" id="IPR002110">
    <property type="entry name" value="Ankyrin_rpt"/>
</dbReference>
<dbReference type="Pfam" id="PF12796">
    <property type="entry name" value="Ank_2"/>
    <property type="match status" value="1"/>
</dbReference>
<accession>A0A4Z1SP66</accession>
<dbReference type="Proteomes" id="UP000315496">
    <property type="component" value="Chromosome 5"/>
</dbReference>
<keyword evidence="2" id="KW-1185">Reference proteome</keyword>